<dbReference type="AlphaFoldDB" id="A0A520S3E0"/>
<evidence type="ECO:0000256" key="1">
    <source>
        <dbReference type="ARBA" id="ARBA00004141"/>
    </source>
</evidence>
<evidence type="ECO:0000313" key="9">
    <source>
        <dbReference type="EMBL" id="RZO76971.1"/>
    </source>
</evidence>
<feature type="transmembrane region" description="Helical" evidence="7">
    <location>
        <begin position="54"/>
        <end position="74"/>
    </location>
</feature>
<dbReference type="InterPro" id="IPR013833">
    <property type="entry name" value="Cyt_c_oxidase_su3_a-hlx"/>
</dbReference>
<dbReference type="PROSITE" id="PS50253">
    <property type="entry name" value="COX3"/>
    <property type="match status" value="1"/>
</dbReference>
<protein>
    <submittedName>
        <fullName evidence="9">Cytochrome-c oxidase</fullName>
    </submittedName>
</protein>
<feature type="domain" description="Heme-copper oxidase subunit III family profile" evidence="8">
    <location>
        <begin position="1"/>
        <end position="220"/>
    </location>
</feature>
<keyword evidence="5 7" id="KW-0472">Membrane</keyword>
<feature type="transmembrane region" description="Helical" evidence="7">
    <location>
        <begin position="89"/>
        <end position="107"/>
    </location>
</feature>
<name>A0A520S3E0_9GAMM</name>
<proteinExistence type="inferred from homology"/>
<dbReference type="InterPro" id="IPR024791">
    <property type="entry name" value="Cyt_c/ubiquinol_Oxase_su3"/>
</dbReference>
<comment type="caution">
    <text evidence="9">The sequence shown here is derived from an EMBL/GenBank/DDBJ whole genome shotgun (WGS) entry which is preliminary data.</text>
</comment>
<dbReference type="EMBL" id="SHAG01000006">
    <property type="protein sequence ID" value="RZO76971.1"/>
    <property type="molecule type" value="Genomic_DNA"/>
</dbReference>
<dbReference type="GO" id="GO:0019646">
    <property type="term" value="P:aerobic electron transport chain"/>
    <property type="evidence" value="ECO:0007669"/>
    <property type="project" value="InterPro"/>
</dbReference>
<comment type="subcellular location">
    <subcellularLocation>
        <location evidence="6">Cell membrane</location>
        <topology evidence="6">Multi-pass membrane protein</topology>
    </subcellularLocation>
    <subcellularLocation>
        <location evidence="1">Membrane</location>
        <topology evidence="1">Multi-pass membrane protein</topology>
    </subcellularLocation>
</comment>
<feature type="transmembrane region" description="Helical" evidence="7">
    <location>
        <begin position="6"/>
        <end position="22"/>
    </location>
</feature>
<dbReference type="GO" id="GO:0004129">
    <property type="term" value="F:cytochrome-c oxidase activity"/>
    <property type="evidence" value="ECO:0007669"/>
    <property type="project" value="InterPro"/>
</dbReference>
<accession>A0A520S3E0</accession>
<feature type="transmembrane region" description="Helical" evidence="7">
    <location>
        <begin position="157"/>
        <end position="176"/>
    </location>
</feature>
<keyword evidence="3 6" id="KW-0812">Transmembrane</keyword>
<comment type="similarity">
    <text evidence="2 6">Belongs to the cytochrome c oxidase subunit 3 family.</text>
</comment>
<dbReference type="PANTHER" id="PTHR11403:SF10">
    <property type="entry name" value="CYTOCHROME C OXIDASE"/>
    <property type="match status" value="1"/>
</dbReference>
<evidence type="ECO:0000256" key="5">
    <source>
        <dbReference type="ARBA" id="ARBA00023136"/>
    </source>
</evidence>
<dbReference type="GO" id="GO:0005886">
    <property type="term" value="C:plasma membrane"/>
    <property type="evidence" value="ECO:0007669"/>
    <property type="project" value="UniProtKB-SubCell"/>
</dbReference>
<gene>
    <name evidence="9" type="ORF">EVA68_02825</name>
</gene>
<dbReference type="Proteomes" id="UP000316199">
    <property type="component" value="Unassembled WGS sequence"/>
</dbReference>
<dbReference type="InterPro" id="IPR035973">
    <property type="entry name" value="Cyt_c_oxidase_su3-like_sf"/>
</dbReference>
<dbReference type="SUPFAM" id="SSF81452">
    <property type="entry name" value="Cytochrome c oxidase subunit III-like"/>
    <property type="match status" value="1"/>
</dbReference>
<organism evidence="9 10">
    <name type="scientific">OM182 bacterium</name>
    <dbReference type="NCBI Taxonomy" id="2510334"/>
    <lineage>
        <taxon>Bacteria</taxon>
        <taxon>Pseudomonadati</taxon>
        <taxon>Pseudomonadota</taxon>
        <taxon>Gammaproteobacteria</taxon>
        <taxon>OMG group</taxon>
        <taxon>OM182 clade</taxon>
    </lineage>
</organism>
<feature type="transmembrane region" description="Helical" evidence="7">
    <location>
        <begin position="119"/>
        <end position="137"/>
    </location>
</feature>
<dbReference type="PANTHER" id="PTHR11403">
    <property type="entry name" value="CYTOCHROME C OXIDASE SUBUNIT III"/>
    <property type="match status" value="1"/>
</dbReference>
<evidence type="ECO:0000256" key="7">
    <source>
        <dbReference type="SAM" id="Phobius"/>
    </source>
</evidence>
<evidence type="ECO:0000256" key="4">
    <source>
        <dbReference type="ARBA" id="ARBA00022989"/>
    </source>
</evidence>
<dbReference type="Pfam" id="PF00510">
    <property type="entry name" value="COX3"/>
    <property type="match status" value="1"/>
</dbReference>
<feature type="transmembrane region" description="Helical" evidence="7">
    <location>
        <begin position="201"/>
        <end position="219"/>
    </location>
</feature>
<sequence length="220" mass="25313">MEAISILAFIFTAVAISYWWLWRQRIFDKPWVEEGTEADDRETIGGGLATANTALFAFLAVVTSLFALFISAYFTRMELNDWSPLTEPSSLWFNTGILMLASVSVHWCTRTINKTTYKAMLLATGVFTFGFIWGQYAAWQQLWAAGYYLNTNPANSFFFLFTALHALHLFGGLWVWTRATFRVFTEVDVEKAKMSVELCRTYWHFLLIVWLVLFALLLST</sequence>
<evidence type="ECO:0000256" key="6">
    <source>
        <dbReference type="RuleBase" id="RU003376"/>
    </source>
</evidence>
<evidence type="ECO:0000259" key="8">
    <source>
        <dbReference type="PROSITE" id="PS50253"/>
    </source>
</evidence>
<dbReference type="InterPro" id="IPR000298">
    <property type="entry name" value="Cyt_c_oxidase-like_su3"/>
</dbReference>
<keyword evidence="4 7" id="KW-1133">Transmembrane helix</keyword>
<evidence type="ECO:0000256" key="2">
    <source>
        <dbReference type="ARBA" id="ARBA00010581"/>
    </source>
</evidence>
<evidence type="ECO:0000313" key="10">
    <source>
        <dbReference type="Proteomes" id="UP000316199"/>
    </source>
</evidence>
<evidence type="ECO:0000256" key="3">
    <source>
        <dbReference type="ARBA" id="ARBA00022692"/>
    </source>
</evidence>
<reference evidence="9 10" key="1">
    <citation type="submission" date="2019-02" db="EMBL/GenBank/DDBJ databases">
        <title>Prokaryotic population dynamics and viral predation in marine succession experiment using metagenomics: the confinement effect.</title>
        <authorList>
            <person name="Haro-Moreno J.M."/>
            <person name="Rodriguez-Valera F."/>
            <person name="Lopez-Perez M."/>
        </authorList>
    </citation>
    <scope>NUCLEOTIDE SEQUENCE [LARGE SCALE GENOMIC DNA]</scope>
    <source>
        <strain evidence="9">MED-G157</strain>
    </source>
</reference>
<dbReference type="Gene3D" id="1.20.120.80">
    <property type="entry name" value="Cytochrome c oxidase, subunit III, four-helix bundle"/>
    <property type="match status" value="1"/>
</dbReference>